<evidence type="ECO:0000256" key="4">
    <source>
        <dbReference type="PROSITE-ProRule" id="PRU00134"/>
    </source>
</evidence>
<sequence>MDTSNDESSVCATCGNYAVKECRQCRRVVYCDRGCQKADWKQHKKVCFPPGAKCDRCIEIIDENNLRLCLVPHAVHLLDDDEKTFGRGLATWNFSCRACEKQFAKQSPDYNGQETAPITKGPKFCYCGPHTIKPLPDEDLRRVYKDSMVLYFGPNLQQQIDAIPITMPHVRILTIQSSGGFDDSIEHTLEVSMPELEILRLMDVAFHKVTLNEQLTPKLVDLTMQNIPEECQLTVLLPELKTFGMYFYGPEDDSWIHEMLATSTKLVTFDSYKLTIGPKATFAGNNLESINLRRAEGLHSLTLYAPNLNHLSLQACYNFEGTFTILDSHPKFEPVQSQSHFVVNISNACISPAVERTLQSNPRITVEDRTEEYAKMEFG</sequence>
<reference evidence="6" key="1">
    <citation type="journal article" date="2021" name="Sci. Rep.">
        <title>Diploid genomic architecture of Nitzschia inconspicua, an elite biomass production diatom.</title>
        <authorList>
            <person name="Oliver A."/>
            <person name="Podell S."/>
            <person name="Pinowska A."/>
            <person name="Traller J.C."/>
            <person name="Smith S.R."/>
            <person name="McClure R."/>
            <person name="Beliaev A."/>
            <person name="Bohutskyi P."/>
            <person name="Hill E.A."/>
            <person name="Rabines A."/>
            <person name="Zheng H."/>
            <person name="Allen L.Z."/>
            <person name="Kuo A."/>
            <person name="Grigoriev I.V."/>
            <person name="Allen A.E."/>
            <person name="Hazlebeck D."/>
            <person name="Allen E.E."/>
        </authorList>
    </citation>
    <scope>NUCLEOTIDE SEQUENCE</scope>
    <source>
        <strain evidence="6">Hildebrandi</strain>
    </source>
</reference>
<feature type="domain" description="MYND-type" evidence="5">
    <location>
        <begin position="11"/>
        <end position="47"/>
    </location>
</feature>
<evidence type="ECO:0000259" key="5">
    <source>
        <dbReference type="PROSITE" id="PS50865"/>
    </source>
</evidence>
<evidence type="ECO:0000256" key="3">
    <source>
        <dbReference type="ARBA" id="ARBA00022833"/>
    </source>
</evidence>
<dbReference type="InterPro" id="IPR002893">
    <property type="entry name" value="Znf_MYND"/>
</dbReference>
<gene>
    <name evidence="6" type="ORF">IV203_021159</name>
</gene>
<accession>A0A9K3PFR0</accession>
<name>A0A9K3PFR0_9STRA</name>
<dbReference type="EMBL" id="JAGRRH010000024">
    <property type="protein sequence ID" value="KAG7343214.1"/>
    <property type="molecule type" value="Genomic_DNA"/>
</dbReference>
<comment type="caution">
    <text evidence="6">The sequence shown here is derived from an EMBL/GenBank/DDBJ whole genome shotgun (WGS) entry which is preliminary data.</text>
</comment>
<keyword evidence="3" id="KW-0862">Zinc</keyword>
<dbReference type="PROSITE" id="PS01360">
    <property type="entry name" value="ZF_MYND_1"/>
    <property type="match status" value="1"/>
</dbReference>
<reference evidence="6" key="2">
    <citation type="submission" date="2021-04" db="EMBL/GenBank/DDBJ databases">
        <authorList>
            <person name="Podell S."/>
        </authorList>
    </citation>
    <scope>NUCLEOTIDE SEQUENCE</scope>
    <source>
        <strain evidence="6">Hildebrandi</strain>
    </source>
</reference>
<dbReference type="OrthoDB" id="58802at2759"/>
<dbReference type="Proteomes" id="UP000693970">
    <property type="component" value="Unassembled WGS sequence"/>
</dbReference>
<keyword evidence="2 4" id="KW-0863">Zinc-finger</keyword>
<dbReference type="AlphaFoldDB" id="A0A9K3PFR0"/>
<evidence type="ECO:0000313" key="7">
    <source>
        <dbReference type="Proteomes" id="UP000693970"/>
    </source>
</evidence>
<proteinExistence type="predicted"/>
<organism evidence="6 7">
    <name type="scientific">Nitzschia inconspicua</name>
    <dbReference type="NCBI Taxonomy" id="303405"/>
    <lineage>
        <taxon>Eukaryota</taxon>
        <taxon>Sar</taxon>
        <taxon>Stramenopiles</taxon>
        <taxon>Ochrophyta</taxon>
        <taxon>Bacillariophyta</taxon>
        <taxon>Bacillariophyceae</taxon>
        <taxon>Bacillariophycidae</taxon>
        <taxon>Bacillariales</taxon>
        <taxon>Bacillariaceae</taxon>
        <taxon>Nitzschia</taxon>
    </lineage>
</organism>
<keyword evidence="7" id="KW-1185">Reference proteome</keyword>
<protein>
    <submittedName>
        <fullName evidence="6">MYND finger domain containing protein</fullName>
    </submittedName>
</protein>
<dbReference type="Pfam" id="PF01753">
    <property type="entry name" value="zf-MYND"/>
    <property type="match status" value="1"/>
</dbReference>
<evidence type="ECO:0000256" key="1">
    <source>
        <dbReference type="ARBA" id="ARBA00022723"/>
    </source>
</evidence>
<dbReference type="GO" id="GO:0008270">
    <property type="term" value="F:zinc ion binding"/>
    <property type="evidence" value="ECO:0007669"/>
    <property type="project" value="UniProtKB-KW"/>
</dbReference>
<evidence type="ECO:0000313" key="6">
    <source>
        <dbReference type="EMBL" id="KAG7343214.1"/>
    </source>
</evidence>
<evidence type="ECO:0000256" key="2">
    <source>
        <dbReference type="ARBA" id="ARBA00022771"/>
    </source>
</evidence>
<keyword evidence="1" id="KW-0479">Metal-binding</keyword>
<dbReference type="PROSITE" id="PS50865">
    <property type="entry name" value="ZF_MYND_2"/>
    <property type="match status" value="1"/>
</dbReference>